<sequence>MTCEGCSGAVERVLNRLKGQGVDSVDISLPEQKVSVTSTLSADQLLEYLVALNVGEMGEVGGEVALIADELSRAVELTLNAAVAHEARNQAYNACESFKESSPWCAQAGLLLASGQYSAVVKHFGLQLMEHTVKYRWTQITQAEKIFIKENAMKLLYIGGWETGHLNDALARVIVEMIKREWPQQWPTLLAELSDACAQGHVHTQIVLHVFLRLVEDVATLQTLEQHQRRKDIYQALTSNMSEIFAFFMRLIELHVVLLTLTGFVEWVSTNHVVMNNGRLLQILCVLLQDAAFQLPAADEDAISCIHRAAVASISAVDENNYLFLKKLSQQLTTLWNFATNVDFWMPVLLETMLLLTSHPSLTLAHTTSGVWLAMFRHDHISKLPQVVAIIPRWLQAAAPKVLKVTYPASRASGVHDAATYACIDYDSEQEFAVFFSRCRTEILDCFRHCMTAAPLVTWAYVEQWTRSALDKVDTCPVQLDVTHPLHVEWEALSQVLDVVLSRLLQAEPRPSVVEGLQLLQRCVGCAPAAPLLLSLLLSLISALFVFLSCAYSQLAGPSVGGAGAELLPRVLDKIFAALVYCGTGADARRSRAVKNVRRHAASLLVKLGSKYPLLLLPVFGRLHELCQAALARPGLSAVESVTIQEALLLVLGDCSARWAALGPHVSSAAALARLGLIHAAHARALTPPPAERRNLLGLCESDAPPPQPQDRMQTFLHTLHDNVCHLVGAAATTLGRELYSAPGLARALAGSLLHALPALPEHWLRPVVRHALKPLLLHCPPAHYQDVALPLLDVHAPFMLVHLSQRWDYIVSLYESGKLEEEGSNESQEVLEDMLVRHLTREHLEVLKDSPPPVSTQRAPEHVSELGALVLARPHAGPAVLHTVLRALTWQDSTSSLRATALALPALRAALEAGLVGEAEASGALAAVLQALRAHGQHDANQCALLALAVQLFKKEVYILDLPTMPAPARDKPRSALDAPDGAGLPGLFAPAPT</sequence>
<name>A0ACC0KVC7_CHOFU</name>
<evidence type="ECO:0000313" key="2">
    <source>
        <dbReference type="Proteomes" id="UP001064048"/>
    </source>
</evidence>
<organism evidence="1 2">
    <name type="scientific">Choristoneura fumiferana</name>
    <name type="common">Spruce budworm moth</name>
    <name type="synonym">Archips fumiferana</name>
    <dbReference type="NCBI Taxonomy" id="7141"/>
    <lineage>
        <taxon>Eukaryota</taxon>
        <taxon>Metazoa</taxon>
        <taxon>Ecdysozoa</taxon>
        <taxon>Arthropoda</taxon>
        <taxon>Hexapoda</taxon>
        <taxon>Insecta</taxon>
        <taxon>Pterygota</taxon>
        <taxon>Neoptera</taxon>
        <taxon>Endopterygota</taxon>
        <taxon>Lepidoptera</taxon>
        <taxon>Glossata</taxon>
        <taxon>Ditrysia</taxon>
        <taxon>Tortricoidea</taxon>
        <taxon>Tortricidae</taxon>
        <taxon>Tortricinae</taxon>
        <taxon>Choristoneura</taxon>
    </lineage>
</organism>
<dbReference type="EMBL" id="CM046102">
    <property type="protein sequence ID" value="KAI8440516.1"/>
    <property type="molecule type" value="Genomic_DNA"/>
</dbReference>
<evidence type="ECO:0000313" key="1">
    <source>
        <dbReference type="EMBL" id="KAI8440516.1"/>
    </source>
</evidence>
<comment type="caution">
    <text evidence="1">The sequence shown here is derived from an EMBL/GenBank/DDBJ whole genome shotgun (WGS) entry which is preliminary data.</text>
</comment>
<reference evidence="1 2" key="1">
    <citation type="journal article" date="2022" name="Genome Biol. Evol.">
        <title>The Spruce Budworm Genome: Reconstructing the Evolutionary History of Antifreeze Proteins.</title>
        <authorList>
            <person name="Beliveau C."/>
            <person name="Gagne P."/>
            <person name="Picq S."/>
            <person name="Vernygora O."/>
            <person name="Keeling C.I."/>
            <person name="Pinkney K."/>
            <person name="Doucet D."/>
            <person name="Wen F."/>
            <person name="Johnston J.S."/>
            <person name="Maaroufi H."/>
            <person name="Boyle B."/>
            <person name="Laroche J."/>
            <person name="Dewar K."/>
            <person name="Juretic N."/>
            <person name="Blackburn G."/>
            <person name="Nisole A."/>
            <person name="Brunet B."/>
            <person name="Brandao M."/>
            <person name="Lumley L."/>
            <person name="Duan J."/>
            <person name="Quan G."/>
            <person name="Lucarotti C.J."/>
            <person name="Roe A.D."/>
            <person name="Sperling F.A.H."/>
            <person name="Levesque R.C."/>
            <person name="Cusson M."/>
        </authorList>
    </citation>
    <scope>NUCLEOTIDE SEQUENCE [LARGE SCALE GENOMIC DNA]</scope>
    <source>
        <strain evidence="1">Glfc:IPQL:Cfum</strain>
    </source>
</reference>
<keyword evidence="2" id="KW-1185">Reference proteome</keyword>
<accession>A0ACC0KVC7</accession>
<dbReference type="Proteomes" id="UP001064048">
    <property type="component" value="Chromosome 2"/>
</dbReference>
<gene>
    <name evidence="1" type="ORF">MSG28_001771</name>
</gene>
<protein>
    <submittedName>
        <fullName evidence="1">Uncharacterized protein</fullName>
    </submittedName>
</protein>
<proteinExistence type="predicted"/>